<dbReference type="KEGG" id="suam:BOO69_20930"/>
<dbReference type="SUPFAM" id="SSF46785">
    <property type="entry name" value="Winged helix' DNA-binding domain"/>
    <property type="match status" value="1"/>
</dbReference>
<dbReference type="CDD" id="cd00038">
    <property type="entry name" value="CAP_ED"/>
    <property type="match status" value="1"/>
</dbReference>
<reference evidence="5 6" key="1">
    <citation type="submission" date="2016-11" db="EMBL/GenBank/DDBJ databases">
        <title>Complete genome sequence of Sulfitobacter sp. AM1-D1, a toxic bacteria associated with marine dinoflagellate Alexandrium minutum in East China Sea.</title>
        <authorList>
            <person name="Yang Q."/>
            <person name="Zhang X."/>
            <person name="Tian X."/>
        </authorList>
    </citation>
    <scope>NUCLEOTIDE SEQUENCE [LARGE SCALE GENOMIC DNA]</scope>
    <source>
        <strain evidence="5 6">AM1-D1</strain>
        <plasmid evidence="5 6">unnamed4</plasmid>
    </source>
</reference>
<evidence type="ECO:0000256" key="2">
    <source>
        <dbReference type="ARBA" id="ARBA00023125"/>
    </source>
</evidence>
<dbReference type="GO" id="GO:0006355">
    <property type="term" value="P:regulation of DNA-templated transcription"/>
    <property type="evidence" value="ECO:0007669"/>
    <property type="project" value="InterPro"/>
</dbReference>
<dbReference type="Pfam" id="PF13545">
    <property type="entry name" value="HTH_Crp_2"/>
    <property type="match status" value="1"/>
</dbReference>
<dbReference type="SUPFAM" id="SSF51206">
    <property type="entry name" value="cAMP-binding domain-like"/>
    <property type="match status" value="1"/>
</dbReference>
<name>A0A1J0WNV0_9RHOB</name>
<dbReference type="Pfam" id="PF00027">
    <property type="entry name" value="cNMP_binding"/>
    <property type="match status" value="1"/>
</dbReference>
<dbReference type="EMBL" id="CP018080">
    <property type="protein sequence ID" value="APE46020.1"/>
    <property type="molecule type" value="Genomic_DNA"/>
</dbReference>
<dbReference type="Proteomes" id="UP000181897">
    <property type="component" value="Plasmid unnamed4"/>
</dbReference>
<accession>A0A1J0WNV0</accession>
<evidence type="ECO:0000313" key="5">
    <source>
        <dbReference type="EMBL" id="APE46020.1"/>
    </source>
</evidence>
<organism evidence="5 6">
    <name type="scientific">Sulfitobacter alexandrii</name>
    <dbReference type="NCBI Taxonomy" id="1917485"/>
    <lineage>
        <taxon>Bacteria</taxon>
        <taxon>Pseudomonadati</taxon>
        <taxon>Pseudomonadota</taxon>
        <taxon>Alphaproteobacteria</taxon>
        <taxon>Rhodobacterales</taxon>
        <taxon>Roseobacteraceae</taxon>
        <taxon>Sulfitobacter</taxon>
    </lineage>
</organism>
<keyword evidence="3" id="KW-0804">Transcription</keyword>
<keyword evidence="2" id="KW-0238">DNA-binding</keyword>
<dbReference type="InterPro" id="IPR000595">
    <property type="entry name" value="cNMP-bd_dom"/>
</dbReference>
<keyword evidence="1" id="KW-0805">Transcription regulation</keyword>
<dbReference type="InterPro" id="IPR014710">
    <property type="entry name" value="RmlC-like_jellyroll"/>
</dbReference>
<geneLocation type="plasmid" evidence="5 6">
    <name>unnamed4</name>
</geneLocation>
<dbReference type="SMART" id="SM00419">
    <property type="entry name" value="HTH_CRP"/>
    <property type="match status" value="1"/>
</dbReference>
<dbReference type="PROSITE" id="PS51063">
    <property type="entry name" value="HTH_CRP_2"/>
    <property type="match status" value="1"/>
</dbReference>
<evidence type="ECO:0000259" key="4">
    <source>
        <dbReference type="PROSITE" id="PS51063"/>
    </source>
</evidence>
<evidence type="ECO:0000256" key="3">
    <source>
        <dbReference type="ARBA" id="ARBA00023163"/>
    </source>
</evidence>
<proteinExistence type="predicted"/>
<dbReference type="Gene3D" id="2.60.120.10">
    <property type="entry name" value="Jelly Rolls"/>
    <property type="match status" value="1"/>
</dbReference>
<evidence type="ECO:0000256" key="1">
    <source>
        <dbReference type="ARBA" id="ARBA00023015"/>
    </source>
</evidence>
<keyword evidence="5" id="KW-0614">Plasmid</keyword>
<dbReference type="InterPro" id="IPR036390">
    <property type="entry name" value="WH_DNA-bd_sf"/>
</dbReference>
<sequence>MTDEAFPHTRRFLQGRSRDALSEREKGLLEGLVEKVERFTAPHTILNRGDVVDQSTILIEGTVARVIHEDGKRHIVALHVPGDFVDLHGFALKRLDHDVVSIGSVQIGFATHDRIQQVLETEPTLARMLWYSTLLDAAMHREWIMKLERLSADGRLAHLVAELWQRLDFVDLAGENGFSLPLTQQELADACGTTSIHMNRVVKKLRETGVVDISRGQVTVLDKMALKELGAFDPAYLYGQGPLKLT</sequence>
<dbReference type="GO" id="GO:0003677">
    <property type="term" value="F:DNA binding"/>
    <property type="evidence" value="ECO:0007669"/>
    <property type="project" value="UniProtKB-KW"/>
</dbReference>
<gene>
    <name evidence="5" type="ORF">BOO69_20930</name>
</gene>
<evidence type="ECO:0000313" key="6">
    <source>
        <dbReference type="Proteomes" id="UP000181897"/>
    </source>
</evidence>
<dbReference type="InterPro" id="IPR018490">
    <property type="entry name" value="cNMP-bd_dom_sf"/>
</dbReference>
<dbReference type="AlphaFoldDB" id="A0A1J0WNV0"/>
<feature type="domain" description="HTH crp-type" evidence="4">
    <location>
        <begin position="150"/>
        <end position="224"/>
    </location>
</feature>
<dbReference type="RefSeq" id="WP_071974331.1">
    <property type="nucleotide sequence ID" value="NZ_CP018080.1"/>
</dbReference>
<dbReference type="OrthoDB" id="7584044at2"/>
<protein>
    <submittedName>
        <fullName evidence="5">Transcriptional regulator</fullName>
    </submittedName>
</protein>
<dbReference type="InterPro" id="IPR012318">
    <property type="entry name" value="HTH_CRP"/>
</dbReference>
<keyword evidence="6" id="KW-1185">Reference proteome</keyword>